<protein>
    <submittedName>
        <fullName evidence="1">Uncharacterized protein</fullName>
    </submittedName>
</protein>
<reference evidence="1" key="1">
    <citation type="journal article" date="2020" name="Stud. Mycol.">
        <title>101 Dothideomycetes genomes: a test case for predicting lifestyles and emergence of pathogens.</title>
        <authorList>
            <person name="Haridas S."/>
            <person name="Albert R."/>
            <person name="Binder M."/>
            <person name="Bloem J."/>
            <person name="Labutti K."/>
            <person name="Salamov A."/>
            <person name="Andreopoulos B."/>
            <person name="Baker S."/>
            <person name="Barry K."/>
            <person name="Bills G."/>
            <person name="Bluhm B."/>
            <person name="Cannon C."/>
            <person name="Castanera R."/>
            <person name="Culley D."/>
            <person name="Daum C."/>
            <person name="Ezra D."/>
            <person name="Gonzalez J."/>
            <person name="Henrissat B."/>
            <person name="Kuo A."/>
            <person name="Liang C."/>
            <person name="Lipzen A."/>
            <person name="Lutzoni F."/>
            <person name="Magnuson J."/>
            <person name="Mondo S."/>
            <person name="Nolan M."/>
            <person name="Ohm R."/>
            <person name="Pangilinan J."/>
            <person name="Park H.-J."/>
            <person name="Ramirez L."/>
            <person name="Alfaro M."/>
            <person name="Sun H."/>
            <person name="Tritt A."/>
            <person name="Yoshinaga Y."/>
            <person name="Zwiers L.-H."/>
            <person name="Turgeon B."/>
            <person name="Goodwin S."/>
            <person name="Spatafora J."/>
            <person name="Crous P."/>
            <person name="Grigoriev I."/>
        </authorList>
    </citation>
    <scope>NUCLEOTIDE SEQUENCE</scope>
    <source>
        <strain evidence="1">ATCC 200398</strain>
    </source>
</reference>
<keyword evidence="2" id="KW-1185">Reference proteome</keyword>
<name>A0ACB6QJA9_9PLEO</name>
<dbReference type="Proteomes" id="UP000799755">
    <property type="component" value="Unassembled WGS sequence"/>
</dbReference>
<proteinExistence type="predicted"/>
<gene>
    <name evidence="1" type="ORF">BDR25DRAFT_345148</name>
</gene>
<dbReference type="EMBL" id="MU003522">
    <property type="protein sequence ID" value="KAF2466952.1"/>
    <property type="molecule type" value="Genomic_DNA"/>
</dbReference>
<evidence type="ECO:0000313" key="2">
    <source>
        <dbReference type="Proteomes" id="UP000799755"/>
    </source>
</evidence>
<sequence length="227" mass="24602">MTPSHAPSQSPDPFDTLLTLEDDLYTTAHAAGVADGARAGRIEGRIFGLEKGFEKFASMGVLHGRACVWGARFHSVRSATEQEVENVSQVEVKEEGKKRAGAEVVREEGKRVQDFGAYGDVKEELPTLPTNPRLEKHVTTLHALTDPSTFSTENAEDAVADFDDRFKRASAKVKIIERMLGEADSAASVGTSTEQGGKVTVRRSVKISGEGKKDDSMEDFAGSRFLS</sequence>
<comment type="caution">
    <text evidence="1">The sequence shown here is derived from an EMBL/GenBank/DDBJ whole genome shotgun (WGS) entry which is preliminary data.</text>
</comment>
<organism evidence="1 2">
    <name type="scientific">Lindgomyces ingoldianus</name>
    <dbReference type="NCBI Taxonomy" id="673940"/>
    <lineage>
        <taxon>Eukaryota</taxon>
        <taxon>Fungi</taxon>
        <taxon>Dikarya</taxon>
        <taxon>Ascomycota</taxon>
        <taxon>Pezizomycotina</taxon>
        <taxon>Dothideomycetes</taxon>
        <taxon>Pleosporomycetidae</taxon>
        <taxon>Pleosporales</taxon>
        <taxon>Lindgomycetaceae</taxon>
        <taxon>Lindgomyces</taxon>
    </lineage>
</organism>
<evidence type="ECO:0000313" key="1">
    <source>
        <dbReference type="EMBL" id="KAF2466952.1"/>
    </source>
</evidence>
<accession>A0ACB6QJA9</accession>